<evidence type="ECO:0000313" key="2">
    <source>
        <dbReference type="Proteomes" id="UP000027073"/>
    </source>
</evidence>
<dbReference type="InParanoid" id="A0A067NPE6"/>
<dbReference type="HOGENOM" id="CLU_059596_0_0_1"/>
<dbReference type="Proteomes" id="UP000027073">
    <property type="component" value="Unassembled WGS sequence"/>
</dbReference>
<reference evidence="2" key="1">
    <citation type="journal article" date="2014" name="Proc. Natl. Acad. Sci. U.S.A.">
        <title>Extensive sampling of basidiomycete genomes demonstrates inadequacy of the white-rot/brown-rot paradigm for wood decay fungi.</title>
        <authorList>
            <person name="Riley R."/>
            <person name="Salamov A.A."/>
            <person name="Brown D.W."/>
            <person name="Nagy L.G."/>
            <person name="Floudas D."/>
            <person name="Held B.W."/>
            <person name="Levasseur A."/>
            <person name="Lombard V."/>
            <person name="Morin E."/>
            <person name="Otillar R."/>
            <person name="Lindquist E.A."/>
            <person name="Sun H."/>
            <person name="LaButti K.M."/>
            <person name="Schmutz J."/>
            <person name="Jabbour D."/>
            <person name="Luo H."/>
            <person name="Baker S.E."/>
            <person name="Pisabarro A.G."/>
            <person name="Walton J.D."/>
            <person name="Blanchette R.A."/>
            <person name="Henrissat B."/>
            <person name="Martin F."/>
            <person name="Cullen D."/>
            <person name="Hibbett D.S."/>
            <person name="Grigoriev I.V."/>
        </authorList>
    </citation>
    <scope>NUCLEOTIDE SEQUENCE [LARGE SCALE GENOMIC DNA]</scope>
    <source>
        <strain evidence="2">PC15</strain>
    </source>
</reference>
<dbReference type="AlphaFoldDB" id="A0A067NPE6"/>
<dbReference type="InterPro" id="IPR032675">
    <property type="entry name" value="LRR_dom_sf"/>
</dbReference>
<evidence type="ECO:0000313" key="1">
    <source>
        <dbReference type="EMBL" id="KDQ29943.1"/>
    </source>
</evidence>
<dbReference type="Gene3D" id="3.80.10.10">
    <property type="entry name" value="Ribonuclease Inhibitor"/>
    <property type="match status" value="1"/>
</dbReference>
<dbReference type="OrthoDB" id="9994419at2759"/>
<organism evidence="1 2">
    <name type="scientific">Pleurotus ostreatus (strain PC15)</name>
    <name type="common">Oyster mushroom</name>
    <dbReference type="NCBI Taxonomy" id="1137138"/>
    <lineage>
        <taxon>Eukaryota</taxon>
        <taxon>Fungi</taxon>
        <taxon>Dikarya</taxon>
        <taxon>Basidiomycota</taxon>
        <taxon>Agaricomycotina</taxon>
        <taxon>Agaricomycetes</taxon>
        <taxon>Agaricomycetidae</taxon>
        <taxon>Agaricales</taxon>
        <taxon>Pleurotineae</taxon>
        <taxon>Pleurotaceae</taxon>
        <taxon>Pleurotus</taxon>
    </lineage>
</organism>
<proteinExistence type="predicted"/>
<evidence type="ECO:0008006" key="3">
    <source>
        <dbReference type="Google" id="ProtNLM"/>
    </source>
</evidence>
<dbReference type="EMBL" id="KL198006">
    <property type="protein sequence ID" value="KDQ29943.1"/>
    <property type="molecule type" value="Genomic_DNA"/>
</dbReference>
<dbReference type="VEuPathDB" id="FungiDB:PLEOSDRAFT_1100978"/>
<dbReference type="SUPFAM" id="SSF52047">
    <property type="entry name" value="RNI-like"/>
    <property type="match status" value="1"/>
</dbReference>
<name>A0A067NPE6_PLEO1</name>
<gene>
    <name evidence="1" type="ORF">PLEOSDRAFT_1100978</name>
</gene>
<protein>
    <recommendedName>
        <fullName evidence="3">F-box domain-containing protein</fullName>
    </recommendedName>
</protein>
<accession>A0A067NPE6</accession>
<sequence>MPWTLPNELFIPIIESVGCDQKTLLTLLTVSRHFYILALPLLYQKLWISRRDLSDRRDLQSVVDKLYHRIELNPGFRSTTSLSFDLGCFFTHVPDIRTILPHLPSLRRLSIRSPSFIDPEILWLIPLTAQLTHRELQSTFYSQRFVDFLERNTALQFIHVGQLGRDTKDHSHHTLPSNAVPHLRSIGVPLAVLQQFGGRTSLLDLDIPDLIAVSPTSLYDVEAAFSPVRALSVNRIYFTDAPSWVSLLPNLRDIRVQMPPVTICPRSQDCARALSGILHSQSDMNDSWRALSRSNITYIRFQSVSMPREPDHPVRRLFEVVQSLALVDVGVVGGLLFYRYYRNSDHKLKVPVPHCQWQPWWASAEDDIADAVQRCK</sequence>